<name>A0A4Q7PE90_9BACT</name>
<dbReference type="CDD" id="cd07389">
    <property type="entry name" value="MPP_PhoD"/>
    <property type="match status" value="1"/>
</dbReference>
<dbReference type="PANTHER" id="PTHR33987">
    <property type="entry name" value="CALCINEURIN-LIKE METALLO-PHOSPHOESTERASE SUPERFAMILY PROTEIN"/>
    <property type="match status" value="1"/>
</dbReference>
<dbReference type="Proteomes" id="UP000292209">
    <property type="component" value="Unassembled WGS sequence"/>
</dbReference>
<keyword evidence="3" id="KW-1185">Reference proteome</keyword>
<dbReference type="Pfam" id="PF09423">
    <property type="entry name" value="PhoD"/>
    <property type="match status" value="1"/>
</dbReference>
<feature type="domain" description="PhoD-like phosphatase metallophosphatase" evidence="1">
    <location>
        <begin position="50"/>
        <end position="286"/>
    </location>
</feature>
<dbReference type="SUPFAM" id="SSF56300">
    <property type="entry name" value="Metallo-dependent phosphatases"/>
    <property type="match status" value="1"/>
</dbReference>
<gene>
    <name evidence="2" type="ORF">BC751_3588</name>
</gene>
<dbReference type="InterPro" id="IPR029052">
    <property type="entry name" value="Metallo-depent_PP-like"/>
</dbReference>
<dbReference type="PANTHER" id="PTHR33987:SF1">
    <property type="entry name" value="CALCINEURIN-LIKE METALLO-PHOSPHOESTERASE SUPERFAMILY PROTEIN"/>
    <property type="match status" value="1"/>
</dbReference>
<protein>
    <submittedName>
        <fullName evidence="2">Alkaline phosphatase D</fullName>
    </submittedName>
</protein>
<evidence type="ECO:0000313" key="2">
    <source>
        <dbReference type="EMBL" id="RZS97960.1"/>
    </source>
</evidence>
<reference evidence="2 3" key="1">
    <citation type="submission" date="2019-02" db="EMBL/GenBank/DDBJ databases">
        <title>Genomic Encyclopedia of Archaeal and Bacterial Type Strains, Phase II (KMG-II): from individual species to whole genera.</title>
        <authorList>
            <person name="Goeker M."/>
        </authorList>
    </citation>
    <scope>NUCLEOTIDE SEQUENCE [LARGE SCALE GENOMIC DNA]</scope>
    <source>
        <strain evidence="2 3">DSM 21411</strain>
    </source>
</reference>
<dbReference type="EMBL" id="SGXG01000001">
    <property type="protein sequence ID" value="RZS97960.1"/>
    <property type="molecule type" value="Genomic_DNA"/>
</dbReference>
<dbReference type="AlphaFoldDB" id="A0A4Q7PE90"/>
<proteinExistence type="predicted"/>
<dbReference type="InterPro" id="IPR018946">
    <property type="entry name" value="PhoD-like_MPP"/>
</dbReference>
<dbReference type="InterPro" id="IPR038607">
    <property type="entry name" value="PhoD-like_sf"/>
</dbReference>
<dbReference type="RefSeq" id="WP_242617517.1">
    <property type="nucleotide sequence ID" value="NZ_SGXG01000001.1"/>
</dbReference>
<comment type="caution">
    <text evidence="2">The sequence shown here is derived from an EMBL/GenBank/DDBJ whole genome shotgun (WGS) entry which is preliminary data.</text>
</comment>
<sequence length="340" mass="39647">MLKRVLKPVFFCIFMLALVVEINAQNKKGGKIFVETISFGSCNKHDLPQPLWNSIIADDPDIWIWLGDIIYGDTHEMALLNEKYSQQKDLIDYRRLRLNTSVIGIWDDHDYGINDGGKYYGKKKESQQILLDFLDEPKDSPRRKQEGAYASYTYGIGENSIKVILLDTRYHRDTLFRESGKYLPNLNGTILGEEQWNWLERELKNSTARINIIASGIQIIPTEHPFEKWANFPNERERLLDLIANSKVKNPILLSGDRHIAEISQLKDKRFPLGIVEITSSGMTHTWSSYREEYNPYRIGNLIASLHYGTLKLDWENEWMTFYIKGEQGQIYLEQRIPIR</sequence>
<evidence type="ECO:0000313" key="3">
    <source>
        <dbReference type="Proteomes" id="UP000292209"/>
    </source>
</evidence>
<accession>A0A4Q7PE90</accession>
<evidence type="ECO:0000259" key="1">
    <source>
        <dbReference type="Pfam" id="PF09423"/>
    </source>
</evidence>
<dbReference type="Gene3D" id="3.60.21.70">
    <property type="entry name" value="PhoD-like phosphatase"/>
    <property type="match status" value="1"/>
</dbReference>
<organism evidence="2 3">
    <name type="scientific">Cecembia calidifontis</name>
    <dbReference type="NCBI Taxonomy" id="1187080"/>
    <lineage>
        <taxon>Bacteria</taxon>
        <taxon>Pseudomonadati</taxon>
        <taxon>Bacteroidota</taxon>
        <taxon>Cytophagia</taxon>
        <taxon>Cytophagales</taxon>
        <taxon>Cyclobacteriaceae</taxon>
        <taxon>Cecembia</taxon>
    </lineage>
</organism>